<feature type="domain" description="Hydroxymethylglutaryl-coenzyme A synthase N-terminal" evidence="5">
    <location>
        <begin position="3"/>
        <end position="177"/>
    </location>
</feature>
<feature type="active site" description="Proton donor/acceptor" evidence="3">
    <location>
        <position position="246"/>
    </location>
</feature>
<gene>
    <name evidence="7" type="ORF">HMPREF9156_00463</name>
</gene>
<dbReference type="Proteomes" id="UP000006415">
    <property type="component" value="Unassembled WGS sequence"/>
</dbReference>
<dbReference type="AlphaFoldDB" id="J0WZL8"/>
<sequence>MAAVGIDSIGFYTPGFYIDLRELAEVRGVDPDKYSIGIGQDEQAVAPSNQDIVTMGAAAAVKVLYYSAQYCSAQPPRQSQPDDIGLVIVGTESGVDASKASALFIHGLIGLSSWCRCIEIKEACFGGTAGLMSACDYVRTHPGKRALVIASDIARYGLGTPGEVTQGAGAVAMVVSEDPHILAIEPYTTAYSHSISDFWRPVYADSAIARGRYSTEQYIGFFRKVWDRFSAEAGLTLDDFAAMCFHLPYTKMGMKAFSSILGTVGSEARGQLEQRYHSSIAYSRRVGNIYSGSLYLGLLSLLDNDQSLDPGDRIGFFSYGSGAVGELFTGILQPGFGARLHARHNKKLLDQRHKLDINEYEQIFTNPIPYSSEDSTADIKHADPRNPFILKEVKDQERIYGRQ</sequence>
<keyword evidence="8" id="KW-1185">Reference proteome</keyword>
<dbReference type="InterPro" id="IPR016039">
    <property type="entry name" value="Thiolase-like"/>
</dbReference>
<evidence type="ECO:0000256" key="4">
    <source>
        <dbReference type="PIRSR" id="PIRSR611554-2"/>
    </source>
</evidence>
<feature type="binding site" evidence="4">
    <location>
        <position position="255"/>
    </location>
    <ligand>
        <name>(3S)-3-hydroxy-3-methylglutaryl-CoA</name>
        <dbReference type="ChEBI" id="CHEBI:43074"/>
    </ligand>
</feature>
<dbReference type="InterPro" id="IPR013528">
    <property type="entry name" value="HMG_CoA_synth_N"/>
</dbReference>
<dbReference type="InterPro" id="IPR011554">
    <property type="entry name" value="HMG_CoA_synthase_prok"/>
</dbReference>
<dbReference type="OrthoDB" id="9769523at2"/>
<feature type="binding site" evidence="4">
    <location>
        <position position="288"/>
    </location>
    <ligand>
        <name>(3S)-3-hydroxy-3-methylglutaryl-CoA</name>
        <dbReference type="ChEBI" id="CHEBI:43074"/>
    </ligand>
</feature>
<dbReference type="RefSeq" id="WP_007147530.1">
    <property type="nucleotide sequence ID" value="NZ_AKCI01000001.1"/>
</dbReference>
<proteinExistence type="inferred from homology"/>
<dbReference type="EMBL" id="AGZS01000002">
    <property type="protein sequence ID" value="EJD65019.1"/>
    <property type="molecule type" value="Genomic_DNA"/>
</dbReference>
<dbReference type="SUPFAM" id="SSF53901">
    <property type="entry name" value="Thiolase-like"/>
    <property type="match status" value="2"/>
</dbReference>
<dbReference type="HOGENOM" id="CLU_008065_3_2_11"/>
<dbReference type="Gene3D" id="3.40.47.10">
    <property type="match status" value="2"/>
</dbReference>
<dbReference type="PANTHER" id="PTHR43323:SF2">
    <property type="entry name" value="HYDROXYMETHYLGLUTARYL-COA SYNTHASE"/>
    <property type="match status" value="1"/>
</dbReference>
<evidence type="ECO:0000256" key="3">
    <source>
        <dbReference type="PIRSR" id="PIRSR611554-1"/>
    </source>
</evidence>
<keyword evidence="2" id="KW-0808">Transferase</keyword>
<comment type="caution">
    <text evidence="7">The sequence shown here is derived from an EMBL/GenBank/DDBJ whole genome shotgun (WGS) entry which is preliminary data.</text>
</comment>
<dbReference type="InterPro" id="IPR013746">
    <property type="entry name" value="HMG_CoA_synt_C_dom"/>
</dbReference>
<feature type="binding site" evidence="4">
    <location>
        <position position="30"/>
    </location>
    <ligand>
        <name>(3S)-3-hydroxy-3-methylglutaryl-CoA</name>
        <dbReference type="ChEBI" id="CHEBI:43074"/>
    </ligand>
</feature>
<evidence type="ECO:0000313" key="8">
    <source>
        <dbReference type="Proteomes" id="UP000006415"/>
    </source>
</evidence>
<dbReference type="NCBIfam" id="TIGR01835">
    <property type="entry name" value="HMG-CoA-S_prok"/>
    <property type="match status" value="1"/>
</dbReference>
<protein>
    <submittedName>
        <fullName evidence="7">Hydroxymethylglutaryl-CoA synthase</fullName>
    </submittedName>
</protein>
<dbReference type="PANTHER" id="PTHR43323">
    <property type="entry name" value="3-HYDROXY-3-METHYLGLUTARYL COENZYME A SYNTHASE"/>
    <property type="match status" value="1"/>
</dbReference>
<feature type="binding site" evidence="4">
    <location>
        <position position="156"/>
    </location>
    <ligand>
        <name>(3S)-3-hydroxy-3-methylglutaryl-CoA</name>
        <dbReference type="ChEBI" id="CHEBI:43074"/>
    </ligand>
</feature>
<name>J0WZL8_9BIFI</name>
<feature type="active site" description="Acyl-thioester intermediate" evidence="3">
    <location>
        <position position="124"/>
    </location>
</feature>
<evidence type="ECO:0000259" key="6">
    <source>
        <dbReference type="Pfam" id="PF08540"/>
    </source>
</evidence>
<evidence type="ECO:0000313" key="7">
    <source>
        <dbReference type="EMBL" id="EJD65019.1"/>
    </source>
</evidence>
<evidence type="ECO:0000259" key="5">
    <source>
        <dbReference type="Pfam" id="PF01154"/>
    </source>
</evidence>
<dbReference type="GO" id="GO:0004421">
    <property type="term" value="F:hydroxymethylglutaryl-CoA synthase activity"/>
    <property type="evidence" value="ECO:0007669"/>
    <property type="project" value="InterPro"/>
</dbReference>
<dbReference type="Pfam" id="PF01154">
    <property type="entry name" value="HMG_CoA_synt_N"/>
    <property type="match status" value="1"/>
</dbReference>
<dbReference type="Pfam" id="PF08540">
    <property type="entry name" value="HMG_CoA_synt_C"/>
    <property type="match status" value="1"/>
</dbReference>
<evidence type="ECO:0000256" key="2">
    <source>
        <dbReference type="ARBA" id="ARBA00022679"/>
    </source>
</evidence>
<comment type="similarity">
    <text evidence="1">Belongs to the thiolase-like superfamily. HMG-CoA synthase family.</text>
</comment>
<accession>J0WZL8</accession>
<organism evidence="7 8">
    <name type="scientific">Scardovia wiggsiae F0424</name>
    <dbReference type="NCBI Taxonomy" id="857290"/>
    <lineage>
        <taxon>Bacteria</taxon>
        <taxon>Bacillati</taxon>
        <taxon>Actinomycetota</taxon>
        <taxon>Actinomycetes</taxon>
        <taxon>Bifidobacteriales</taxon>
        <taxon>Bifidobacteriaceae</taxon>
        <taxon>Scardovia</taxon>
    </lineage>
</organism>
<feature type="active site" description="Proton donor/acceptor" evidence="3">
    <location>
        <position position="92"/>
    </location>
</feature>
<dbReference type="STRING" id="857290.HMPREF9156_00463"/>
<reference evidence="7 8" key="1">
    <citation type="submission" date="2012-01" db="EMBL/GenBank/DDBJ databases">
        <title>The Genome Sequence of Scardovia wiggsiae F0424.</title>
        <authorList>
            <consortium name="The Broad Institute Genome Sequencing Platform"/>
            <person name="Earl A."/>
            <person name="Ward D."/>
            <person name="Feldgarden M."/>
            <person name="Gevers D."/>
            <person name="Izard J."/>
            <person name="Ganesan A."/>
            <person name="Baranova O.V."/>
            <person name="Blanton J.M."/>
            <person name="Tanner A.C."/>
            <person name="Mathney J."/>
            <person name="Dewhirst F.E."/>
            <person name="Young S.K."/>
            <person name="Zeng Q."/>
            <person name="Gargeya S."/>
            <person name="Fitzgerald M."/>
            <person name="Haas B."/>
            <person name="Abouelleil A."/>
            <person name="Alvarado L."/>
            <person name="Arachchi H.M."/>
            <person name="Berlin A."/>
            <person name="Chapman S.B."/>
            <person name="Gearin G."/>
            <person name="Goldberg J."/>
            <person name="Griggs A."/>
            <person name="Gujja S."/>
            <person name="Hansen M."/>
            <person name="Heiman D."/>
            <person name="Howarth C."/>
            <person name="Larimer J."/>
            <person name="Lui A."/>
            <person name="MacDonald P.J.P."/>
            <person name="McCowen C."/>
            <person name="Montmayeur A."/>
            <person name="Murphy C."/>
            <person name="Neiman D."/>
            <person name="Pearson M."/>
            <person name="Priest M."/>
            <person name="Roberts A."/>
            <person name="Saif S."/>
            <person name="Shea T."/>
            <person name="Sisk P."/>
            <person name="Stolte C."/>
            <person name="Sykes S."/>
            <person name="Wortman J."/>
            <person name="Nusbaum C."/>
            <person name="Birren B."/>
        </authorList>
    </citation>
    <scope>NUCLEOTIDE SEQUENCE [LARGE SCALE GENOMIC DNA]</scope>
    <source>
        <strain evidence="7 8">F0424</strain>
    </source>
</reference>
<evidence type="ECO:0000256" key="1">
    <source>
        <dbReference type="ARBA" id="ARBA00007061"/>
    </source>
</evidence>
<feature type="domain" description="Hydroxymethylglutaryl-coenzyme A synthase C-terminal" evidence="6">
    <location>
        <begin position="271"/>
        <end position="360"/>
    </location>
</feature>
<dbReference type="eggNOG" id="COG3425">
    <property type="taxonomic scope" value="Bacteria"/>
</dbReference>
<dbReference type="CDD" id="cd00827">
    <property type="entry name" value="init_cond_enzymes"/>
    <property type="match status" value="1"/>
</dbReference>
<dbReference type="GO" id="GO:0006084">
    <property type="term" value="P:acetyl-CoA metabolic process"/>
    <property type="evidence" value="ECO:0007669"/>
    <property type="project" value="InterPro"/>
</dbReference>